<dbReference type="SUPFAM" id="SSF57667">
    <property type="entry name" value="beta-beta-alpha zinc fingers"/>
    <property type="match status" value="1"/>
</dbReference>
<dbReference type="InterPro" id="IPR036236">
    <property type="entry name" value="Znf_C2H2_sf"/>
</dbReference>
<dbReference type="Gene3D" id="3.30.160.60">
    <property type="entry name" value="Classic Zinc Finger"/>
    <property type="match status" value="1"/>
</dbReference>
<dbReference type="SMART" id="SM00451">
    <property type="entry name" value="ZnF_U1"/>
    <property type="match status" value="1"/>
</dbReference>
<gene>
    <name evidence="9" type="ORF">PVL29_011066</name>
</gene>
<reference evidence="9 10" key="1">
    <citation type="journal article" date="2023" name="BMC Biotechnol.">
        <title>Vitis rotundifolia cv Carlos genome sequencing.</title>
        <authorList>
            <person name="Huff M."/>
            <person name="Hulse-Kemp A."/>
            <person name="Scheffler B."/>
            <person name="Youngblood R."/>
            <person name="Simpson S."/>
            <person name="Babiker E."/>
            <person name="Staton M."/>
        </authorList>
    </citation>
    <scope>NUCLEOTIDE SEQUENCE [LARGE SCALE GENOMIC DNA]</scope>
    <source>
        <tissue evidence="9">Leaf</tissue>
    </source>
</reference>
<dbReference type="PANTHER" id="PTHR45495:SF1">
    <property type="entry name" value="DNAJ PROTEIN JJJ1 HOMOLOG"/>
    <property type="match status" value="1"/>
</dbReference>
<dbReference type="InterPro" id="IPR013087">
    <property type="entry name" value="Znf_C2H2_type"/>
</dbReference>
<feature type="coiled-coil region" evidence="5">
    <location>
        <begin position="189"/>
        <end position="251"/>
    </location>
</feature>
<evidence type="ECO:0000256" key="1">
    <source>
        <dbReference type="ARBA" id="ARBA00022723"/>
    </source>
</evidence>
<protein>
    <submittedName>
        <fullName evidence="9">Uncharacterized protein</fullName>
    </submittedName>
</protein>
<dbReference type="PROSITE" id="PS00028">
    <property type="entry name" value="ZINC_FINGER_C2H2_1"/>
    <property type="match status" value="2"/>
</dbReference>
<feature type="domain" description="J" evidence="7">
    <location>
        <begin position="7"/>
        <end position="76"/>
    </location>
</feature>
<evidence type="ECO:0000313" key="9">
    <source>
        <dbReference type="EMBL" id="KAJ9695915.1"/>
    </source>
</evidence>
<dbReference type="SUPFAM" id="SSF46565">
    <property type="entry name" value="Chaperone J-domain"/>
    <property type="match status" value="1"/>
</dbReference>
<dbReference type="PROSITE" id="PS50076">
    <property type="entry name" value="DNAJ_2"/>
    <property type="match status" value="1"/>
</dbReference>
<keyword evidence="5" id="KW-0175">Coiled coil</keyword>
<feature type="domain" description="C2H2-type" evidence="8">
    <location>
        <begin position="565"/>
        <end position="594"/>
    </location>
</feature>
<feature type="compositionally biased region" description="Basic and acidic residues" evidence="6">
    <location>
        <begin position="538"/>
        <end position="551"/>
    </location>
</feature>
<feature type="compositionally biased region" description="Polar residues" evidence="6">
    <location>
        <begin position="480"/>
        <end position="511"/>
    </location>
</feature>
<dbReference type="EMBL" id="JARBHA010000008">
    <property type="protein sequence ID" value="KAJ9695915.1"/>
    <property type="molecule type" value="Genomic_DNA"/>
</dbReference>
<keyword evidence="2 4" id="KW-0863">Zinc-finger</keyword>
<feature type="compositionally biased region" description="Basic and acidic residues" evidence="6">
    <location>
        <begin position="514"/>
        <end position="526"/>
    </location>
</feature>
<name>A0AA38ZVX7_VITRO</name>
<evidence type="ECO:0000313" key="10">
    <source>
        <dbReference type="Proteomes" id="UP001168098"/>
    </source>
</evidence>
<keyword evidence="10" id="KW-1185">Reference proteome</keyword>
<dbReference type="PROSITE" id="PS50157">
    <property type="entry name" value="ZINC_FINGER_C2H2_2"/>
    <property type="match status" value="1"/>
</dbReference>
<dbReference type="InterPro" id="IPR022755">
    <property type="entry name" value="Znf_C2H2_jaz"/>
</dbReference>
<feature type="compositionally biased region" description="Basic residues" evidence="6">
    <location>
        <begin position="458"/>
        <end position="471"/>
    </location>
</feature>
<evidence type="ECO:0000256" key="6">
    <source>
        <dbReference type="SAM" id="MobiDB-lite"/>
    </source>
</evidence>
<dbReference type="Proteomes" id="UP001168098">
    <property type="component" value="Unassembled WGS sequence"/>
</dbReference>
<dbReference type="InterPro" id="IPR044648">
    <property type="entry name" value="JJJ1_plant"/>
</dbReference>
<dbReference type="InterPro" id="IPR054076">
    <property type="entry name" value="ZUO1-like_ZHD"/>
</dbReference>
<dbReference type="InterPro" id="IPR001623">
    <property type="entry name" value="DnaJ_domain"/>
</dbReference>
<dbReference type="InterPro" id="IPR003604">
    <property type="entry name" value="Matrin/U1-like-C_Znf_C2H2"/>
</dbReference>
<dbReference type="GO" id="GO:0008270">
    <property type="term" value="F:zinc ion binding"/>
    <property type="evidence" value="ECO:0007669"/>
    <property type="project" value="UniProtKB-KW"/>
</dbReference>
<dbReference type="SMART" id="SM00271">
    <property type="entry name" value="DnaJ"/>
    <property type="match status" value="1"/>
</dbReference>
<evidence type="ECO:0000256" key="2">
    <source>
        <dbReference type="ARBA" id="ARBA00022771"/>
    </source>
</evidence>
<feature type="compositionally biased region" description="Acidic residues" evidence="6">
    <location>
        <begin position="351"/>
        <end position="385"/>
    </location>
</feature>
<evidence type="ECO:0000259" key="7">
    <source>
        <dbReference type="PROSITE" id="PS50076"/>
    </source>
</evidence>
<evidence type="ECO:0000256" key="3">
    <source>
        <dbReference type="ARBA" id="ARBA00022833"/>
    </source>
</evidence>
<accession>A0AA38ZVX7</accession>
<feature type="region of interest" description="Disordered" evidence="6">
    <location>
        <begin position="329"/>
        <end position="557"/>
    </location>
</feature>
<dbReference type="InterPro" id="IPR036869">
    <property type="entry name" value="J_dom_sf"/>
</dbReference>
<dbReference type="AlphaFoldDB" id="A0AA38ZVX7"/>
<evidence type="ECO:0000256" key="4">
    <source>
        <dbReference type="PROSITE-ProRule" id="PRU00042"/>
    </source>
</evidence>
<dbReference type="CDD" id="cd06257">
    <property type="entry name" value="DnaJ"/>
    <property type="match status" value="1"/>
</dbReference>
<sequence length="595" mass="67972">MASEGRCLYEVLGLTTDATADEIRLAYKKLALQRHPDKLVHSGLSKADATAQFQELINAYEVLSNPEERAWYDSHRSQILFSNPTSSNGSIPNLFSFFSNSVYSGYDDTRKGFYKVYSEVFDKIYATEVNFAKKLGLGSVKEAPMMGNLESPYSQVTAFYGYWIGFSTVMDFAWVDEYDVRAGPNRKSRRLMEEENRKLRKKAKREYNETVRGLAKFVKRRDKRVIDMQVKKSLEEEKRKEEEKTRKWEEFERGRLERARAKVEPEWVRAVEDDGNDDDWEFEDAGGGRKEEEEFYCVLCRKKFKSEKQWKNHEKSKKHKEWVAEFRESVKEEDERHGDAEAGIHGNGDQSEVELQEQFEDGLELEEEEIEDGAQIESSNEEEFVVGDVSHSGNGTNAELGSDDEMSVLEAMVSGHKNRKNGKTAVASVWEPESSVTEAPVDINNDEMDFMEYDNRKSSRRRRGKKDKGKRSNGEAMKPDSSTGDKGGQDEQNSGSDASHIQDSSTYSVAENETDGKEDHHAEKNKIPKQPVNRKATSKGEIDTKPKESNKVRKAKVAQRKVLGNTCETCGEDFESRNKLHQHLGDTGHAMLRAR</sequence>
<evidence type="ECO:0000259" key="8">
    <source>
        <dbReference type="PROSITE" id="PS50157"/>
    </source>
</evidence>
<keyword evidence="3" id="KW-0862">Zinc</keyword>
<dbReference type="SMART" id="SM00355">
    <property type="entry name" value="ZnF_C2H2"/>
    <property type="match status" value="2"/>
</dbReference>
<keyword evidence="1" id="KW-0479">Metal-binding</keyword>
<dbReference type="PANTHER" id="PTHR45495">
    <property type="entry name" value="DNAJ PROTEIN JJJ1 HOMOLOG"/>
    <property type="match status" value="1"/>
</dbReference>
<feature type="compositionally biased region" description="Basic and acidic residues" evidence="6">
    <location>
        <begin position="329"/>
        <end position="342"/>
    </location>
</feature>
<dbReference type="Pfam" id="PF12171">
    <property type="entry name" value="zf-C2H2_jaz"/>
    <property type="match status" value="1"/>
</dbReference>
<dbReference type="Pfam" id="PF21884">
    <property type="entry name" value="ZUO1-like_ZHD"/>
    <property type="match status" value="1"/>
</dbReference>
<proteinExistence type="predicted"/>
<comment type="caution">
    <text evidence="9">The sequence shown here is derived from an EMBL/GenBank/DDBJ whole genome shotgun (WGS) entry which is preliminary data.</text>
</comment>
<organism evidence="9 10">
    <name type="scientific">Vitis rotundifolia</name>
    <name type="common">Muscadine grape</name>
    <dbReference type="NCBI Taxonomy" id="103349"/>
    <lineage>
        <taxon>Eukaryota</taxon>
        <taxon>Viridiplantae</taxon>
        <taxon>Streptophyta</taxon>
        <taxon>Embryophyta</taxon>
        <taxon>Tracheophyta</taxon>
        <taxon>Spermatophyta</taxon>
        <taxon>Magnoliopsida</taxon>
        <taxon>eudicotyledons</taxon>
        <taxon>Gunneridae</taxon>
        <taxon>Pentapetalae</taxon>
        <taxon>rosids</taxon>
        <taxon>Vitales</taxon>
        <taxon>Vitaceae</taxon>
        <taxon>Viteae</taxon>
        <taxon>Vitis</taxon>
    </lineage>
</organism>
<dbReference type="Gene3D" id="1.10.287.110">
    <property type="entry name" value="DnaJ domain"/>
    <property type="match status" value="1"/>
</dbReference>
<dbReference type="Pfam" id="PF00226">
    <property type="entry name" value="DnaJ"/>
    <property type="match status" value="1"/>
</dbReference>
<evidence type="ECO:0000256" key="5">
    <source>
        <dbReference type="SAM" id="Coils"/>
    </source>
</evidence>
<dbReference type="PRINTS" id="PR00625">
    <property type="entry name" value="JDOMAIN"/>
</dbReference>
<dbReference type="GO" id="GO:0003676">
    <property type="term" value="F:nucleic acid binding"/>
    <property type="evidence" value="ECO:0007669"/>
    <property type="project" value="InterPro"/>
</dbReference>